<feature type="domain" description="BMERB" evidence="3">
    <location>
        <begin position="926"/>
        <end position="1074"/>
    </location>
</feature>
<gene>
    <name evidence="4" type="ORF">EGR_03551</name>
</gene>
<accession>W6UT19</accession>
<dbReference type="AlphaFoldDB" id="W6UT19"/>
<feature type="compositionally biased region" description="Polar residues" evidence="2">
    <location>
        <begin position="733"/>
        <end position="742"/>
    </location>
</feature>
<evidence type="ECO:0000259" key="3">
    <source>
        <dbReference type="PROSITE" id="PS51848"/>
    </source>
</evidence>
<evidence type="ECO:0000256" key="1">
    <source>
        <dbReference type="SAM" id="Coils"/>
    </source>
</evidence>
<feature type="compositionally biased region" description="Polar residues" evidence="2">
    <location>
        <begin position="180"/>
        <end position="192"/>
    </location>
</feature>
<feature type="compositionally biased region" description="Basic and acidic residues" evidence="2">
    <location>
        <begin position="764"/>
        <end position="781"/>
    </location>
</feature>
<keyword evidence="5" id="KW-1185">Reference proteome</keyword>
<dbReference type="CTD" id="36339266"/>
<proteinExistence type="predicted"/>
<reference evidence="4 5" key="1">
    <citation type="journal article" date="2013" name="Nat. Genet.">
        <title>The genome of the hydatid tapeworm Echinococcus granulosus.</title>
        <authorList>
            <person name="Zheng H."/>
            <person name="Zhang W."/>
            <person name="Zhang L."/>
            <person name="Zhang Z."/>
            <person name="Li J."/>
            <person name="Lu G."/>
            <person name="Zhu Y."/>
            <person name="Wang Y."/>
            <person name="Huang Y."/>
            <person name="Liu J."/>
            <person name="Kang H."/>
            <person name="Chen J."/>
            <person name="Wang L."/>
            <person name="Chen A."/>
            <person name="Yu S."/>
            <person name="Gao Z."/>
            <person name="Jin L."/>
            <person name="Gu W."/>
            <person name="Wang Z."/>
            <person name="Zhao L."/>
            <person name="Shi B."/>
            <person name="Wen H."/>
            <person name="Lin R."/>
            <person name="Jones M.K."/>
            <person name="Brejova B."/>
            <person name="Vinar T."/>
            <person name="Zhao G."/>
            <person name="McManus D.P."/>
            <person name="Chen Z."/>
            <person name="Zhou Y."/>
            <person name="Wang S."/>
        </authorList>
    </citation>
    <scope>NUCLEOTIDE SEQUENCE [LARGE SCALE GENOMIC DNA]</scope>
</reference>
<dbReference type="KEGG" id="egl:EGR_03551"/>
<dbReference type="SMART" id="SM01203">
    <property type="entry name" value="DUF3585"/>
    <property type="match status" value="1"/>
</dbReference>
<dbReference type="OMA" id="QMDSSAY"/>
<evidence type="ECO:0000313" key="5">
    <source>
        <dbReference type="Proteomes" id="UP000019149"/>
    </source>
</evidence>
<feature type="coiled-coil region" evidence="1">
    <location>
        <begin position="936"/>
        <end position="1001"/>
    </location>
</feature>
<feature type="region of interest" description="Disordered" evidence="2">
    <location>
        <begin position="146"/>
        <end position="206"/>
    </location>
</feature>
<dbReference type="PROSITE" id="PS51848">
    <property type="entry name" value="BMERB"/>
    <property type="match status" value="1"/>
</dbReference>
<dbReference type="GeneID" id="36339266"/>
<dbReference type="Pfam" id="PF12130">
    <property type="entry name" value="bMERB_dom"/>
    <property type="match status" value="1"/>
</dbReference>
<feature type="compositionally biased region" description="Pro residues" evidence="2">
    <location>
        <begin position="97"/>
        <end position="107"/>
    </location>
</feature>
<keyword evidence="1" id="KW-0175">Coiled coil</keyword>
<sequence>MFPQGQGYNLMTPDKMHVANWLRSLPTSGDLGTGYRPPSRLEVSKASLVLNLPSSHPPQTALPRPPPPPSSFEKADTAEDEPPSFQSSEAQMLFPPLTSPVPTPPNHNHPSTNNLANRLSTRHLQQQISQMKREASSISRLNALNRGRLFGSPSPTPAGPLGTLAPHPVEREVASPRAGISTSTSFNTSLHEQQQQQQQQSVIPQTGTRDFKRRAHLSQSVYLSSGEPVHQSQHRFGRPLGEQRSSRFAKSADFQSPNLAFEADQQAFHSGKLKKHGSNSLLQWLKQGVRKIRNSIRRSLSREDWPAQSMPSFPMFYQNTTTANSVTPTMGEHKRQPSWSSRTHKSRSRTGTARGSSGDVYPLHSALPHIEYDRGSSISNLRRCLSLAENQNREIGSGAGNVGPFSMEVIPETELQTSSQNLGPSSYPRRDSTMEQILAWQQGAASMLSLNATPNGVSGADHSSQSGSRHIFHAPPFPEPTEQRSSEATFFDTRNEPLPNNNYMARSGRDSGFIDIPSHQNFAQMDSSAYSVIHLRQPSEPRTQETSDVKEITDAFEGLASDALKGSSPLVSTSPLQMPTSSQQIHGMAEIGVDNWWTAGFAAIHQNQQEQQQQRQISVNNAANGGGVCQDWNVYQNGIFASTSGRNGSVDGVHAADKYEKRRCFMKCSSIGVRVFAMTTESPGLRRPPPRPPKSQYLLNREIEVLAARQAASRLSSVPYPREKNPFGESSGEESGTCDTNSSPPPKTGKNPFAECESDDEEPDSRSEEKLATYGVKEIESPIKLAEVNKVSSSNPFDVITDPAEEGAAEMGSHESSPPSHPSQNAFKTVGERRNSEESPILPRLPRKRLAPKPPRLQSNSMEVLVTDTATASTCMLPSSALRLSLRGMNEIAVRSSPTTCRKNSTSCEIVHTKGPAPPLPVAERREIRAEGFVKYPKLRREIEEANVRLSQYDGEIEVCEAKLKSAGDDPVKSKKYTKKLAKLKGKRQSVANKQKELSNRLQEQVLEDRHADLEYELRGILAKQEHLRTTKEQERADELLQLLLEIVQERGKLVEERASPERNQPPVPSPEPLSEGLTVDGPSADVIRSDWIEPTKSYTRRVE</sequence>
<feature type="region of interest" description="Disordered" evidence="2">
    <location>
        <begin position="324"/>
        <end position="360"/>
    </location>
</feature>
<feature type="region of interest" description="Disordered" evidence="2">
    <location>
        <begin position="716"/>
        <end position="855"/>
    </location>
</feature>
<dbReference type="RefSeq" id="XP_024352683.1">
    <property type="nucleotide sequence ID" value="XM_024492800.1"/>
</dbReference>
<dbReference type="OrthoDB" id="10017054at2759"/>
<feature type="compositionally biased region" description="Low complexity" evidence="2">
    <location>
        <begin position="349"/>
        <end position="358"/>
    </location>
</feature>
<feature type="region of interest" description="Disordered" evidence="2">
    <location>
        <begin position="1055"/>
        <end position="1104"/>
    </location>
</feature>
<name>W6UT19_ECHGR</name>
<comment type="caution">
    <text evidence="4">The sequence shown here is derived from an EMBL/GenBank/DDBJ whole genome shotgun (WGS) entry which is preliminary data.</text>
</comment>
<dbReference type="EMBL" id="APAU02000019">
    <property type="protein sequence ID" value="EUB61487.1"/>
    <property type="molecule type" value="Genomic_DNA"/>
</dbReference>
<evidence type="ECO:0000256" key="2">
    <source>
        <dbReference type="SAM" id="MobiDB-lite"/>
    </source>
</evidence>
<dbReference type="STRING" id="6210.W6UT19"/>
<protein>
    <submittedName>
        <fullName evidence="4">NEDD9-interacting protein with calponiny and LIM domains</fullName>
    </submittedName>
</protein>
<dbReference type="InterPro" id="IPR022735">
    <property type="entry name" value="bMERB_dom"/>
</dbReference>
<dbReference type="Proteomes" id="UP000019149">
    <property type="component" value="Unassembled WGS sequence"/>
</dbReference>
<organism evidence="4 5">
    <name type="scientific">Echinococcus granulosus</name>
    <name type="common">Hydatid tapeworm</name>
    <dbReference type="NCBI Taxonomy" id="6210"/>
    <lineage>
        <taxon>Eukaryota</taxon>
        <taxon>Metazoa</taxon>
        <taxon>Spiralia</taxon>
        <taxon>Lophotrochozoa</taxon>
        <taxon>Platyhelminthes</taxon>
        <taxon>Cestoda</taxon>
        <taxon>Eucestoda</taxon>
        <taxon>Cyclophyllidea</taxon>
        <taxon>Taeniidae</taxon>
        <taxon>Echinococcus</taxon>
        <taxon>Echinococcus granulosus group</taxon>
    </lineage>
</organism>
<evidence type="ECO:0000313" key="4">
    <source>
        <dbReference type="EMBL" id="EUB61487.1"/>
    </source>
</evidence>
<feature type="region of interest" description="Disordered" evidence="2">
    <location>
        <begin position="51"/>
        <end position="115"/>
    </location>
</feature>
<feature type="region of interest" description="Disordered" evidence="2">
    <location>
        <begin position="223"/>
        <end position="251"/>
    </location>
</feature>